<dbReference type="RefSeq" id="WP_292345842.1">
    <property type="nucleotide sequence ID" value="NZ_JBEPLM010000003.1"/>
</dbReference>
<gene>
    <name evidence="2" type="ORF">ABID26_002279</name>
</gene>
<name>A0ABV2HQQ3_9HYPH</name>
<keyword evidence="3" id="KW-1185">Reference proteome</keyword>
<evidence type="ECO:0000313" key="3">
    <source>
        <dbReference type="Proteomes" id="UP001549036"/>
    </source>
</evidence>
<dbReference type="Proteomes" id="UP001549036">
    <property type="component" value="Unassembled WGS sequence"/>
</dbReference>
<dbReference type="InterPro" id="IPR037883">
    <property type="entry name" value="Knr4/Smi1-like_sf"/>
</dbReference>
<organism evidence="2 3">
    <name type="scientific">Mesorhizobium shonense</name>
    <dbReference type="NCBI Taxonomy" id="1209948"/>
    <lineage>
        <taxon>Bacteria</taxon>
        <taxon>Pseudomonadati</taxon>
        <taxon>Pseudomonadota</taxon>
        <taxon>Alphaproteobacteria</taxon>
        <taxon>Hyphomicrobiales</taxon>
        <taxon>Phyllobacteriaceae</taxon>
        <taxon>Mesorhizobium</taxon>
    </lineage>
</organism>
<feature type="domain" description="Knr4/Smi1-like" evidence="1">
    <location>
        <begin position="12"/>
        <end position="110"/>
    </location>
</feature>
<dbReference type="Gene3D" id="3.40.1580.10">
    <property type="entry name" value="SMI1/KNR4-like"/>
    <property type="match status" value="1"/>
</dbReference>
<dbReference type="SUPFAM" id="SSF160631">
    <property type="entry name" value="SMI1/KNR4-like"/>
    <property type="match status" value="1"/>
</dbReference>
<protein>
    <recommendedName>
        <fullName evidence="1">Knr4/Smi1-like domain-containing protein</fullName>
    </recommendedName>
</protein>
<dbReference type="EMBL" id="JBEPLM010000003">
    <property type="protein sequence ID" value="MET3592891.1"/>
    <property type="molecule type" value="Genomic_DNA"/>
</dbReference>
<proteinExistence type="predicted"/>
<dbReference type="Pfam" id="PF09346">
    <property type="entry name" value="SMI1_KNR4"/>
    <property type="match status" value="1"/>
</dbReference>
<dbReference type="InterPro" id="IPR018958">
    <property type="entry name" value="Knr4/Smi1-like_dom"/>
</dbReference>
<evidence type="ECO:0000259" key="1">
    <source>
        <dbReference type="Pfam" id="PF09346"/>
    </source>
</evidence>
<comment type="caution">
    <text evidence="2">The sequence shown here is derived from an EMBL/GenBank/DDBJ whole genome shotgun (WGS) entry which is preliminary data.</text>
</comment>
<sequence length="176" mass="19778">MPNISAETVLVELKRSFPSSYVDFLNRHDGGEWEHGGDLVVTWSADQLVQFNSEYRVQRLAPGLFLFGSDGSAEAYGFDLRSPTKPLVRVPFVGMGWESAIPIAEDFGDWCTMLTPWLTVGSDRVGMQLAEIKPVLLGGDPVDPANRTWLTRNQHFEYVRFWNDVVTLARSKSTPQ</sequence>
<accession>A0ABV2HQQ3</accession>
<evidence type="ECO:0000313" key="2">
    <source>
        <dbReference type="EMBL" id="MET3592891.1"/>
    </source>
</evidence>
<reference evidence="2 3" key="1">
    <citation type="submission" date="2024-06" db="EMBL/GenBank/DDBJ databases">
        <title>Genomic Encyclopedia of Type Strains, Phase IV (KMG-IV): sequencing the most valuable type-strain genomes for metagenomic binning, comparative biology and taxonomic classification.</title>
        <authorList>
            <person name="Goeker M."/>
        </authorList>
    </citation>
    <scope>NUCLEOTIDE SEQUENCE [LARGE SCALE GENOMIC DNA]</scope>
    <source>
        <strain evidence="2 3">DSM 29846</strain>
    </source>
</reference>